<dbReference type="PANTHER" id="PTHR47400:SF1">
    <property type="entry name" value="PROLINE-RICH TRANSMEMBRANE PROTEIN 3"/>
    <property type="match status" value="1"/>
</dbReference>
<feature type="compositionally biased region" description="Polar residues" evidence="7">
    <location>
        <begin position="288"/>
        <end position="307"/>
    </location>
</feature>
<feature type="compositionally biased region" description="Polar residues" evidence="7">
    <location>
        <begin position="955"/>
        <end position="964"/>
    </location>
</feature>
<feature type="transmembrane region" description="Helical" evidence="8">
    <location>
        <begin position="589"/>
        <end position="609"/>
    </location>
</feature>
<dbReference type="Proteomes" id="UP000694385">
    <property type="component" value="Unassembled WGS sequence"/>
</dbReference>
<evidence type="ECO:0000256" key="9">
    <source>
        <dbReference type="SAM" id="SignalP"/>
    </source>
</evidence>
<evidence type="ECO:0000256" key="5">
    <source>
        <dbReference type="ARBA" id="ARBA00022989"/>
    </source>
</evidence>
<dbReference type="Pfam" id="PF25987">
    <property type="entry name" value="PRRT3"/>
    <property type="match status" value="1"/>
</dbReference>
<organism evidence="11 12">
    <name type="scientific">Jaculus jaculus</name>
    <name type="common">Lesser Egyptian jerboa</name>
    <dbReference type="NCBI Taxonomy" id="51337"/>
    <lineage>
        <taxon>Eukaryota</taxon>
        <taxon>Metazoa</taxon>
        <taxon>Chordata</taxon>
        <taxon>Craniata</taxon>
        <taxon>Vertebrata</taxon>
        <taxon>Euteleostomi</taxon>
        <taxon>Mammalia</taxon>
        <taxon>Eutheria</taxon>
        <taxon>Euarchontoglires</taxon>
        <taxon>Glires</taxon>
        <taxon>Rodentia</taxon>
        <taxon>Myomorpha</taxon>
        <taxon>Dipodoidea</taxon>
        <taxon>Dipodidae</taxon>
        <taxon>Dipodinae</taxon>
        <taxon>Jaculus</taxon>
    </lineage>
</organism>
<proteinExistence type="predicted"/>
<evidence type="ECO:0000256" key="1">
    <source>
        <dbReference type="ARBA" id="ARBA00004141"/>
    </source>
</evidence>
<feature type="transmembrane region" description="Helical" evidence="8">
    <location>
        <begin position="629"/>
        <end position="650"/>
    </location>
</feature>
<evidence type="ECO:0000256" key="6">
    <source>
        <dbReference type="ARBA" id="ARBA00023136"/>
    </source>
</evidence>
<evidence type="ECO:0000256" key="2">
    <source>
        <dbReference type="ARBA" id="ARBA00022553"/>
    </source>
</evidence>
<evidence type="ECO:0000256" key="7">
    <source>
        <dbReference type="SAM" id="MobiDB-lite"/>
    </source>
</evidence>
<dbReference type="CTD" id="285368"/>
<accession>A0A8C5K204</accession>
<dbReference type="RefSeq" id="XP_004651514.1">
    <property type="nucleotide sequence ID" value="XM_004651457.2"/>
</dbReference>
<feature type="compositionally biased region" description="Polar residues" evidence="7">
    <location>
        <begin position="61"/>
        <end position="72"/>
    </location>
</feature>
<sequence>MAPSPWDHVCGLLLLLLLPPLGAGPALGRDLPRPFEDSEPHLIPSQHQIFDLLWEKPRNESPWQTDTPQTPAEGSEKSIDTPLSPALHGPKAAPAPQRKQVPVADDLQLARGPSSQGWTGLPDSQELPETEDPHPVGTPHLSFIPTTPRLQLRVATVAPSTQETRDPTGQQPARDESLKAKAKTTVQQYSSLDHQGPYHTLVPQEGTIRRPVLEEQGGHEENFQEVAQGPIFTKQDPVVPKVGSASPNEVTSPQEPGVQPDLVLARSLPPAEELPAEPLHKAGAGQTWEASSLNPTPKQTDLPSEQDTPGPQPTPSPTSEAPDRQLGPAIAAMNGADPISPQRVRGAVEDPGTSKSLIPGLANPGPATNGTEGPVRDLKPDEAEEWPGRPQSHPPAPPVQAPSTSRRGLIRVTTQRALGQPPPPEPSASSMASTPASSPSANGTAPPLRWGPLRRVLSFSWELHVYGVGILFMLPALLALATLVAALAGPRLALVAAVLVLVASGLRSAYMLTDPYGSQARLGVRAGLVLYNLPFPLLLSALAVLTLLGLGAGLPQPLQNPLLLGALELVHGAGLLATDLFSTKPVLNLLTQGLSCAWGASVALGTLCLCRRRLLDGPRGWDATPGPRLLAVAGSLGLLASGLQLAAALWLYPGPGRVGRFSWAWWGVHFWLRLLELTWALALALAALAAMRPRPPTEHACWAKLLRLACPAPSGKSEVPERPNNCYPGPSGVGTGGLDISKSLIRNPAENGLPATPGSGVWGSAASLGRGRQGGPGLSRSGVGPAPSLSELDLRPPSPINLSRSIDAALFREHLVRDSVFRRCGLASSPLGGALRPRRGSQSDADLDGTGTSLLRGRCRSLSDVCVRRPVPQHVVDQPVGAAASGSSLDSFSRGSLKISWNPWRHGLSSVDSLPLEELPSTVQLLPTPTPALVPGPPARPPGVEVPRCKPGDSRSASSDTIEL</sequence>
<feature type="transmembrane region" description="Helical" evidence="8">
    <location>
        <begin position="492"/>
        <end position="510"/>
    </location>
</feature>
<feature type="transmembrane region" description="Helical" evidence="8">
    <location>
        <begin position="530"/>
        <end position="550"/>
    </location>
</feature>
<evidence type="ECO:0000256" key="3">
    <source>
        <dbReference type="ARBA" id="ARBA00022692"/>
    </source>
</evidence>
<dbReference type="RefSeq" id="XP_044989863.1">
    <property type="nucleotide sequence ID" value="XM_045133928.1"/>
</dbReference>
<reference evidence="11" key="1">
    <citation type="submission" date="2025-08" db="UniProtKB">
        <authorList>
            <consortium name="Ensembl"/>
        </authorList>
    </citation>
    <scope>IDENTIFICATION</scope>
</reference>
<evidence type="ECO:0000313" key="11">
    <source>
        <dbReference type="Ensembl" id="ENSJJAP00000002928.1"/>
    </source>
</evidence>
<feature type="compositionally biased region" description="Polar residues" evidence="7">
    <location>
        <begin position="401"/>
        <end position="417"/>
    </location>
</feature>
<evidence type="ECO:0000313" key="12">
    <source>
        <dbReference type="Proteomes" id="UP000694385"/>
    </source>
</evidence>
<feature type="region of interest" description="Disordered" evidence="7">
    <location>
        <begin position="926"/>
        <end position="964"/>
    </location>
</feature>
<dbReference type="Ensembl" id="ENSJJAT00000006168.1">
    <property type="protein sequence ID" value="ENSJJAP00000002928.1"/>
    <property type="gene ID" value="ENSJJAG00000005366.1"/>
</dbReference>
<feature type="transmembrane region" description="Helical" evidence="8">
    <location>
        <begin position="463"/>
        <end position="485"/>
    </location>
</feature>
<feature type="transmembrane region" description="Helical" evidence="8">
    <location>
        <begin position="562"/>
        <end position="583"/>
    </location>
</feature>
<feature type="compositionally biased region" description="Low complexity" evidence="7">
    <location>
        <begin position="268"/>
        <end position="277"/>
    </location>
</feature>
<dbReference type="GeneTree" id="ENSGT00730000111360"/>
<feature type="signal peptide" evidence="9">
    <location>
        <begin position="1"/>
        <end position="23"/>
    </location>
</feature>
<evidence type="ECO:0000256" key="4">
    <source>
        <dbReference type="ARBA" id="ARBA00022729"/>
    </source>
</evidence>
<comment type="subcellular location">
    <subcellularLocation>
        <location evidence="1">Membrane</location>
        <topology evidence="1">Multi-pass membrane protein</topology>
    </subcellularLocation>
</comment>
<feature type="compositionally biased region" description="Polar residues" evidence="7">
    <location>
        <begin position="184"/>
        <end position="193"/>
    </location>
</feature>
<feature type="domain" description="Proline-rich transmembrane protein 3/4" evidence="10">
    <location>
        <begin position="440"/>
        <end position="710"/>
    </location>
</feature>
<feature type="compositionally biased region" description="Polar residues" evidence="7">
    <location>
        <begin position="245"/>
        <end position="254"/>
    </location>
</feature>
<gene>
    <name evidence="11" type="primary">Prrt3</name>
</gene>
<name>A0A8C5K204_JACJA</name>
<reference evidence="11" key="2">
    <citation type="submission" date="2025-09" db="UniProtKB">
        <authorList>
            <consortium name="Ensembl"/>
        </authorList>
    </citation>
    <scope>IDENTIFICATION</scope>
</reference>
<feature type="compositionally biased region" description="Polar residues" evidence="7">
    <location>
        <begin position="158"/>
        <end position="171"/>
    </location>
</feature>
<dbReference type="PANTHER" id="PTHR47400">
    <property type="entry name" value="PROLINE-RICH TRANSMEMBRANE PROTEIN 3"/>
    <property type="match status" value="1"/>
</dbReference>
<feature type="transmembrane region" description="Helical" evidence="8">
    <location>
        <begin position="670"/>
        <end position="690"/>
    </location>
</feature>
<dbReference type="InterPro" id="IPR043242">
    <property type="entry name" value="PRRT3"/>
</dbReference>
<feature type="region of interest" description="Disordered" evidence="7">
    <location>
        <begin position="59"/>
        <end position="207"/>
    </location>
</feature>
<dbReference type="RefSeq" id="XP_044989864.1">
    <property type="nucleotide sequence ID" value="XM_045133929.1"/>
</dbReference>
<keyword evidence="12" id="KW-1185">Reference proteome</keyword>
<keyword evidence="6 8" id="KW-0472">Membrane</keyword>
<keyword evidence="5 8" id="KW-1133">Transmembrane helix</keyword>
<dbReference type="AlphaFoldDB" id="A0A8C5K204"/>
<feature type="region of interest" description="Disordered" evidence="7">
    <location>
        <begin position="749"/>
        <end position="797"/>
    </location>
</feature>
<evidence type="ECO:0000259" key="10">
    <source>
        <dbReference type="Pfam" id="PF25987"/>
    </source>
</evidence>
<keyword evidence="2" id="KW-0597">Phosphoprotein</keyword>
<evidence type="ECO:0000256" key="8">
    <source>
        <dbReference type="SAM" id="Phobius"/>
    </source>
</evidence>
<feature type="region of interest" description="Disordered" evidence="7">
    <location>
        <begin position="224"/>
        <end position="445"/>
    </location>
</feature>
<keyword evidence="4 9" id="KW-0732">Signal</keyword>
<feature type="chain" id="PRO_5034200152" evidence="9">
    <location>
        <begin position="24"/>
        <end position="964"/>
    </location>
</feature>
<protein>
    <submittedName>
        <fullName evidence="11">Proline-rich transmembrane protein 3</fullName>
    </submittedName>
</protein>
<dbReference type="OrthoDB" id="10066605at2759"/>
<dbReference type="GeneID" id="101599424"/>
<feature type="compositionally biased region" description="Pro residues" evidence="7">
    <location>
        <begin position="928"/>
        <end position="941"/>
    </location>
</feature>
<dbReference type="InterPro" id="IPR059081">
    <property type="entry name" value="PRRT3-4"/>
</dbReference>
<keyword evidence="3 8" id="KW-0812">Transmembrane</keyword>
<feature type="compositionally biased region" description="Low complexity" evidence="7">
    <location>
        <begin position="427"/>
        <end position="445"/>
    </location>
</feature>